<gene>
    <name evidence="16" type="ORF">BECKH772A_GA0070896_100049</name>
    <name evidence="17" type="ORF">BECKH772B_GA0070898_100049</name>
    <name evidence="18" type="ORF">BECKH772C_GA0070978_100049</name>
</gene>
<dbReference type="GO" id="GO:0097347">
    <property type="term" value="C:TAM protein secretion complex"/>
    <property type="evidence" value="ECO:0007669"/>
    <property type="project" value="TreeGrafter"/>
</dbReference>
<evidence type="ECO:0000256" key="4">
    <source>
        <dbReference type="ARBA" id="ARBA00022452"/>
    </source>
</evidence>
<feature type="domain" description="POTRA" evidence="14">
    <location>
        <begin position="234"/>
        <end position="306"/>
    </location>
</feature>
<dbReference type="Pfam" id="PF01103">
    <property type="entry name" value="Omp85"/>
    <property type="match status" value="1"/>
</dbReference>
<evidence type="ECO:0000313" key="17">
    <source>
        <dbReference type="EMBL" id="VFJ89300.1"/>
    </source>
</evidence>
<evidence type="ECO:0000313" key="16">
    <source>
        <dbReference type="EMBL" id="VFJ87512.1"/>
    </source>
</evidence>
<comment type="subunit">
    <text evidence="10">Interacts with TamB to form the translocation and assembly module (TAM).</text>
</comment>
<evidence type="ECO:0000256" key="6">
    <source>
        <dbReference type="ARBA" id="ARBA00022729"/>
    </source>
</evidence>
<dbReference type="EMBL" id="CAADFG010000004">
    <property type="protein sequence ID" value="VFJ87512.1"/>
    <property type="molecule type" value="Genomic_DNA"/>
</dbReference>
<dbReference type="GO" id="GO:0009306">
    <property type="term" value="P:protein secretion"/>
    <property type="evidence" value="ECO:0007669"/>
    <property type="project" value="TreeGrafter"/>
</dbReference>
<feature type="signal peptide" evidence="12">
    <location>
        <begin position="1"/>
        <end position="24"/>
    </location>
</feature>
<evidence type="ECO:0000256" key="9">
    <source>
        <dbReference type="ARBA" id="ARBA00033063"/>
    </source>
</evidence>
<proteinExistence type="inferred from homology"/>
<dbReference type="EMBL" id="CAADFJ010000004">
    <property type="protein sequence ID" value="VFJ95893.1"/>
    <property type="molecule type" value="Genomic_DNA"/>
</dbReference>
<dbReference type="EMBL" id="CAADFI010000004">
    <property type="protein sequence ID" value="VFJ89300.1"/>
    <property type="molecule type" value="Genomic_DNA"/>
</dbReference>
<keyword evidence="6 12" id="KW-0732">Signal</keyword>
<evidence type="ECO:0000256" key="11">
    <source>
        <dbReference type="SAM" id="MobiDB-lite"/>
    </source>
</evidence>
<feature type="chain" id="PRO_5033823035" description="Translocation and assembly module subunit TamA" evidence="12">
    <location>
        <begin position="25"/>
        <end position="622"/>
    </location>
</feature>
<keyword evidence="8" id="KW-0998">Cell outer membrane</keyword>
<organism evidence="18">
    <name type="scientific">Candidatus Kentrum eta</name>
    <dbReference type="NCBI Taxonomy" id="2126337"/>
    <lineage>
        <taxon>Bacteria</taxon>
        <taxon>Pseudomonadati</taxon>
        <taxon>Pseudomonadota</taxon>
        <taxon>Gammaproteobacteria</taxon>
        <taxon>Candidatus Kentrum</taxon>
    </lineage>
</organism>
<sequence length="622" mass="68635">MISPGKILLFALLLSGATVSPVQADDKGIGDEEASANPPAQKENTPEVEIHGIDGALLKNVRAHLSLGREACGTPPWRIRWRYGQADTDIRQALRALGYYGPLVEKHLIPPCSVPDPSGKATPPKTPHEDCKEGCWSARFTIDPGSPVRIETLQVTIRGEAAEDPAFHAPRAALPMGKGDILNHAHYGGIKDDIAALAAGLGYFDGRFTDHELRVDARNLQARIHLAYDSGPRYRFGELQIDHESLDSDFIRRIIGWREGDPFDAQKLVAMHRHLADSGYFASVEVRPRRLASRDRRVPVDVHLTPRKRYRFSFGLGATTDSGPSGSFSVLDRRFNRRGDRWSSDTTISPVKSDITTEYRIPLADPRTDWLSLQGGYQREDTETAESRGLRLGVRHARRYANDWLGILSLDALREDFMTGATDDVSTMVVAGVGFSHGDYDDRIRPRRGHRLDLKLNMSHPMLGSDTGFIQGHASGKWVRGLSWGGRIILRGELGISWVDEFGELPVSYRFFAGGDKSIRGYGFHALGPRDDRDDIIGGSHMVVGSLEYEHPVARDWALAAFVDHGNALDDGADLLGAALKTGVGVGVRWFSPFGPVGVDFGFPLDEDSSTVRLHLKMGIDW</sequence>
<protein>
    <recommendedName>
        <fullName evidence="3">Translocation and assembly module subunit TamA</fullName>
    </recommendedName>
    <alternativeName>
        <fullName evidence="9">Autotransporter assembly factor TamA</fullName>
    </alternativeName>
</protein>
<name>A0A450UTJ3_9GAMM</name>
<evidence type="ECO:0000256" key="8">
    <source>
        <dbReference type="ARBA" id="ARBA00023237"/>
    </source>
</evidence>
<accession>A0A450UTJ3</accession>
<evidence type="ECO:0000259" key="15">
    <source>
        <dbReference type="Pfam" id="PF17243"/>
    </source>
</evidence>
<dbReference type="GO" id="GO:0009279">
    <property type="term" value="C:cell outer membrane"/>
    <property type="evidence" value="ECO:0007669"/>
    <property type="project" value="UniProtKB-SubCell"/>
</dbReference>
<dbReference type="PANTHER" id="PTHR12815">
    <property type="entry name" value="SORTING AND ASSEMBLY MACHINERY SAMM50 PROTEIN FAMILY MEMBER"/>
    <property type="match status" value="1"/>
</dbReference>
<keyword evidence="4" id="KW-1134">Transmembrane beta strand</keyword>
<evidence type="ECO:0000256" key="1">
    <source>
        <dbReference type="ARBA" id="ARBA00004442"/>
    </source>
</evidence>
<evidence type="ECO:0000256" key="10">
    <source>
        <dbReference type="ARBA" id="ARBA00093548"/>
    </source>
</evidence>
<dbReference type="Pfam" id="PF07244">
    <property type="entry name" value="POTRA"/>
    <property type="match status" value="1"/>
</dbReference>
<dbReference type="Gene3D" id="2.40.160.50">
    <property type="entry name" value="membrane protein fhac: a member of the omp85/tpsb transporter family"/>
    <property type="match status" value="1"/>
</dbReference>
<dbReference type="InterPro" id="IPR000184">
    <property type="entry name" value="Bac_surfAg_D15"/>
</dbReference>
<evidence type="ECO:0000259" key="13">
    <source>
        <dbReference type="Pfam" id="PF01103"/>
    </source>
</evidence>
<comment type="subcellular location">
    <subcellularLocation>
        <location evidence="1">Cell outer membrane</location>
    </subcellularLocation>
</comment>
<feature type="domain" description="Bacterial surface antigen (D15)" evidence="13">
    <location>
        <begin position="427"/>
        <end position="622"/>
    </location>
</feature>
<keyword evidence="5" id="KW-0812">Transmembrane</keyword>
<dbReference type="AlphaFoldDB" id="A0A450UTJ3"/>
<comment type="similarity">
    <text evidence="2">Belongs to the TamA family.</text>
</comment>
<feature type="region of interest" description="Disordered" evidence="11">
    <location>
        <begin position="23"/>
        <end position="46"/>
    </location>
</feature>
<evidence type="ECO:0000313" key="18">
    <source>
        <dbReference type="EMBL" id="VFJ95893.1"/>
    </source>
</evidence>
<dbReference type="InterPro" id="IPR039910">
    <property type="entry name" value="D15-like"/>
</dbReference>
<dbReference type="PANTHER" id="PTHR12815:SF47">
    <property type="entry name" value="TRANSLOCATION AND ASSEMBLY MODULE SUBUNIT TAMA"/>
    <property type="match status" value="1"/>
</dbReference>
<feature type="domain" description="TamA POTRA" evidence="15">
    <location>
        <begin position="47"/>
        <end position="110"/>
    </location>
</feature>
<evidence type="ECO:0000256" key="3">
    <source>
        <dbReference type="ARBA" id="ARBA00015419"/>
    </source>
</evidence>
<reference evidence="18" key="1">
    <citation type="submission" date="2019-02" db="EMBL/GenBank/DDBJ databases">
        <authorList>
            <person name="Gruber-Vodicka R. H."/>
            <person name="Seah K. B. B."/>
        </authorList>
    </citation>
    <scope>NUCLEOTIDE SEQUENCE</scope>
    <source>
        <strain evidence="18">BECK_SA2B12</strain>
        <strain evidence="16">BECK_SA2B15</strain>
        <strain evidence="17">BECK_SA2B20</strain>
    </source>
</reference>
<evidence type="ECO:0000256" key="5">
    <source>
        <dbReference type="ARBA" id="ARBA00022692"/>
    </source>
</evidence>
<evidence type="ECO:0000259" key="14">
    <source>
        <dbReference type="Pfam" id="PF07244"/>
    </source>
</evidence>
<evidence type="ECO:0000256" key="7">
    <source>
        <dbReference type="ARBA" id="ARBA00023136"/>
    </source>
</evidence>
<dbReference type="Gene3D" id="3.10.20.310">
    <property type="entry name" value="membrane protein fhac"/>
    <property type="match status" value="3"/>
</dbReference>
<evidence type="ECO:0000256" key="2">
    <source>
        <dbReference type="ARBA" id="ARBA00010248"/>
    </source>
</evidence>
<evidence type="ECO:0000256" key="12">
    <source>
        <dbReference type="SAM" id="SignalP"/>
    </source>
</evidence>
<dbReference type="InterPro" id="IPR010827">
    <property type="entry name" value="BamA/TamA_POTRA"/>
</dbReference>
<dbReference type="Pfam" id="PF17243">
    <property type="entry name" value="POTRA_TamA_1"/>
    <property type="match status" value="1"/>
</dbReference>
<keyword evidence="7" id="KW-0472">Membrane</keyword>
<dbReference type="InterPro" id="IPR035243">
    <property type="entry name" value="TamA_POTRA_Dom_1"/>
</dbReference>